<keyword evidence="1" id="KW-0472">Membrane</keyword>
<dbReference type="Proteomes" id="UP001374535">
    <property type="component" value="Chromosome 5"/>
</dbReference>
<keyword evidence="1" id="KW-0812">Transmembrane</keyword>
<keyword evidence="1" id="KW-1133">Transmembrane helix</keyword>
<accession>A0AAQ3NIA1</accession>
<organism evidence="2 3">
    <name type="scientific">Vigna mungo</name>
    <name type="common">Black gram</name>
    <name type="synonym">Phaseolus mungo</name>
    <dbReference type="NCBI Taxonomy" id="3915"/>
    <lineage>
        <taxon>Eukaryota</taxon>
        <taxon>Viridiplantae</taxon>
        <taxon>Streptophyta</taxon>
        <taxon>Embryophyta</taxon>
        <taxon>Tracheophyta</taxon>
        <taxon>Spermatophyta</taxon>
        <taxon>Magnoliopsida</taxon>
        <taxon>eudicotyledons</taxon>
        <taxon>Gunneridae</taxon>
        <taxon>Pentapetalae</taxon>
        <taxon>rosids</taxon>
        <taxon>fabids</taxon>
        <taxon>Fabales</taxon>
        <taxon>Fabaceae</taxon>
        <taxon>Papilionoideae</taxon>
        <taxon>50 kb inversion clade</taxon>
        <taxon>NPAAA clade</taxon>
        <taxon>indigoferoid/millettioid clade</taxon>
        <taxon>Phaseoleae</taxon>
        <taxon>Vigna</taxon>
    </lineage>
</organism>
<feature type="transmembrane region" description="Helical" evidence="1">
    <location>
        <begin position="39"/>
        <end position="59"/>
    </location>
</feature>
<keyword evidence="3" id="KW-1185">Reference proteome</keyword>
<reference evidence="2 3" key="1">
    <citation type="journal article" date="2023" name="Life. Sci Alliance">
        <title>Evolutionary insights into 3D genome organization and epigenetic landscape of Vigna mungo.</title>
        <authorList>
            <person name="Junaid A."/>
            <person name="Singh B."/>
            <person name="Bhatia S."/>
        </authorList>
    </citation>
    <scope>NUCLEOTIDE SEQUENCE [LARGE SCALE GENOMIC DNA]</scope>
    <source>
        <strain evidence="2">Urdbean</strain>
    </source>
</reference>
<protein>
    <submittedName>
        <fullName evidence="2">Uncharacterized protein</fullName>
    </submittedName>
</protein>
<evidence type="ECO:0000256" key="1">
    <source>
        <dbReference type="SAM" id="Phobius"/>
    </source>
</evidence>
<name>A0AAQ3NIA1_VIGMU</name>
<evidence type="ECO:0000313" key="3">
    <source>
        <dbReference type="Proteomes" id="UP001374535"/>
    </source>
</evidence>
<evidence type="ECO:0000313" key="2">
    <source>
        <dbReference type="EMBL" id="WVZ09217.1"/>
    </source>
</evidence>
<sequence>MLVWVTVDGITIYFCKKNPLLLLWLNSGIRVTMNGKTNIHVAIIFMNILSLLYLSHTNFLSISLLSQSSHLLYFLSFFLYCFPLCLSSFHQFIHSKRVDFLI</sequence>
<feature type="transmembrane region" description="Helical" evidence="1">
    <location>
        <begin position="71"/>
        <end position="93"/>
    </location>
</feature>
<dbReference type="AlphaFoldDB" id="A0AAQ3NIA1"/>
<proteinExistence type="predicted"/>
<dbReference type="EMBL" id="CP144696">
    <property type="protein sequence ID" value="WVZ09217.1"/>
    <property type="molecule type" value="Genomic_DNA"/>
</dbReference>
<gene>
    <name evidence="2" type="ORF">V8G54_013747</name>
</gene>